<keyword evidence="9" id="KW-1185">Reference proteome</keyword>
<feature type="chain" id="PRO_5003353060" evidence="6">
    <location>
        <begin position="19"/>
        <end position="175"/>
    </location>
</feature>
<name>F7FEP0_MONDO</name>
<dbReference type="AlphaFoldDB" id="F7FEP0"/>
<dbReference type="KEGG" id="mdo:103097066"/>
<sequence>MKLLFLTVALSLFSILQAEEDSTSNVFGFQGIYFVHAMMSDKDFHGEKKPKEMSPLIITPLRNGNIKAEFTVNKHGKCKEITLILEKMSQSGLYTVDEGKRHVRIEQTSVDDHWVIFCEGEFHGKQIRFAKLVGPSPEENLQALNEYKEMAKLRGFDETKIIIPRQTEVCSPEKV</sequence>
<dbReference type="InterPro" id="IPR012674">
    <property type="entry name" value="Calycin"/>
</dbReference>
<dbReference type="GO" id="GO:0036094">
    <property type="term" value="F:small molecule binding"/>
    <property type="evidence" value="ECO:0007669"/>
    <property type="project" value="InterPro"/>
</dbReference>
<dbReference type="FunCoup" id="F7FEP0">
    <property type="interactions" value="142"/>
</dbReference>
<dbReference type="GO" id="GO:0005615">
    <property type="term" value="C:extracellular space"/>
    <property type="evidence" value="ECO:0000318"/>
    <property type="project" value="GO_Central"/>
</dbReference>
<dbReference type="Bgee" id="ENSMODG00000017492">
    <property type="expression patterns" value="Expressed in placenta and 8 other cell types or tissues"/>
</dbReference>
<evidence type="ECO:0000259" key="7">
    <source>
        <dbReference type="Pfam" id="PF00061"/>
    </source>
</evidence>
<dbReference type="HOGENOM" id="CLU_125034_0_0_1"/>
<reference evidence="8 9" key="1">
    <citation type="journal article" date="2007" name="Nature">
        <title>Genome of the marsupial Monodelphis domestica reveals innovation in non-coding sequences.</title>
        <authorList>
            <person name="Mikkelsen T.S."/>
            <person name="Wakefield M.J."/>
            <person name="Aken B."/>
            <person name="Amemiya C.T."/>
            <person name="Chang J.L."/>
            <person name="Duke S."/>
            <person name="Garber M."/>
            <person name="Gentles A.J."/>
            <person name="Goodstadt L."/>
            <person name="Heger A."/>
            <person name="Jurka J."/>
            <person name="Kamal M."/>
            <person name="Mauceli E."/>
            <person name="Searle S.M."/>
            <person name="Sharpe T."/>
            <person name="Baker M.L."/>
            <person name="Batzer M.A."/>
            <person name="Benos P.V."/>
            <person name="Belov K."/>
            <person name="Clamp M."/>
            <person name="Cook A."/>
            <person name="Cuff J."/>
            <person name="Das R."/>
            <person name="Davidow L."/>
            <person name="Deakin J.E."/>
            <person name="Fazzari M.J."/>
            <person name="Glass J.L."/>
            <person name="Grabherr M."/>
            <person name="Greally J.M."/>
            <person name="Gu W."/>
            <person name="Hore T.A."/>
            <person name="Huttley G.A."/>
            <person name="Kleber M."/>
            <person name="Jirtle R.L."/>
            <person name="Koina E."/>
            <person name="Lee J.T."/>
            <person name="Mahony S."/>
            <person name="Marra M.A."/>
            <person name="Miller R.D."/>
            <person name="Nicholls R.D."/>
            <person name="Oda M."/>
            <person name="Papenfuss A.T."/>
            <person name="Parra Z.E."/>
            <person name="Pollock D.D."/>
            <person name="Ray D.A."/>
            <person name="Schein J.E."/>
            <person name="Speed T.P."/>
            <person name="Thompson K."/>
            <person name="VandeBerg J.L."/>
            <person name="Wade C.M."/>
            <person name="Walker J.A."/>
            <person name="Waters P.D."/>
            <person name="Webber C."/>
            <person name="Weidman J.R."/>
            <person name="Xie X."/>
            <person name="Zody M.C."/>
            <person name="Baldwin J."/>
            <person name="Abdouelleil A."/>
            <person name="Abdulkadir J."/>
            <person name="Abebe A."/>
            <person name="Abera B."/>
            <person name="Abreu J."/>
            <person name="Acer S.C."/>
            <person name="Aftuck L."/>
            <person name="Alexander A."/>
            <person name="An P."/>
            <person name="Anderson E."/>
            <person name="Anderson S."/>
            <person name="Arachi H."/>
            <person name="Azer M."/>
            <person name="Bachantsang P."/>
            <person name="Barry A."/>
            <person name="Bayul T."/>
            <person name="Berlin A."/>
            <person name="Bessette D."/>
            <person name="Bloom T."/>
            <person name="Bloom T."/>
            <person name="Boguslavskiy L."/>
            <person name="Bonnet C."/>
            <person name="Boukhgalter B."/>
            <person name="Bourzgui I."/>
            <person name="Brown A."/>
            <person name="Cahill P."/>
            <person name="Channer S."/>
            <person name="Cheshatsang Y."/>
            <person name="Chuda L."/>
            <person name="Citroen M."/>
            <person name="Collymore A."/>
            <person name="Cooke P."/>
            <person name="Costello M."/>
            <person name="D'Aco K."/>
            <person name="Daza R."/>
            <person name="De Haan G."/>
            <person name="DeGray S."/>
            <person name="DeMaso C."/>
            <person name="Dhargay N."/>
            <person name="Dooley K."/>
            <person name="Dooley E."/>
            <person name="Doricent M."/>
            <person name="Dorje P."/>
            <person name="Dorjee K."/>
            <person name="Dupes A."/>
            <person name="Elong R."/>
            <person name="Falk J."/>
            <person name="Farina A."/>
            <person name="Faro S."/>
            <person name="Ferguson D."/>
            <person name="Fisher S."/>
            <person name="Foley C.D."/>
            <person name="Franke A."/>
            <person name="Friedrich D."/>
            <person name="Gadbois L."/>
            <person name="Gearin G."/>
            <person name="Gearin C.R."/>
            <person name="Giannoukos G."/>
            <person name="Goode T."/>
            <person name="Graham J."/>
            <person name="Grandbois E."/>
            <person name="Grewal S."/>
            <person name="Gyaltsen K."/>
            <person name="Hafez N."/>
            <person name="Hagos B."/>
            <person name="Hall J."/>
            <person name="Henson C."/>
            <person name="Hollinger A."/>
            <person name="Honan T."/>
            <person name="Huard M.D."/>
            <person name="Hughes L."/>
            <person name="Hurhula B."/>
            <person name="Husby M.E."/>
            <person name="Kamat A."/>
            <person name="Kanga B."/>
            <person name="Kashin S."/>
            <person name="Khazanovich D."/>
            <person name="Kisner P."/>
            <person name="Lance K."/>
            <person name="Lara M."/>
            <person name="Lee W."/>
            <person name="Lennon N."/>
            <person name="Letendre F."/>
            <person name="LeVine R."/>
            <person name="Lipovsky A."/>
            <person name="Liu X."/>
            <person name="Liu J."/>
            <person name="Liu S."/>
            <person name="Lokyitsang T."/>
            <person name="Lokyitsang Y."/>
            <person name="Lubonja R."/>
            <person name="Lui A."/>
            <person name="MacDonald P."/>
            <person name="Magnisalis V."/>
            <person name="Maru K."/>
            <person name="Matthews C."/>
            <person name="McCusker W."/>
            <person name="McDonough S."/>
            <person name="Mehta T."/>
            <person name="Meldrim J."/>
            <person name="Meneus L."/>
            <person name="Mihai O."/>
            <person name="Mihalev A."/>
            <person name="Mihova T."/>
            <person name="Mittelman R."/>
            <person name="Mlenga V."/>
            <person name="Montmayeur A."/>
            <person name="Mulrain L."/>
            <person name="Navidi A."/>
            <person name="Naylor J."/>
            <person name="Negash T."/>
            <person name="Nguyen T."/>
            <person name="Nguyen N."/>
            <person name="Nicol R."/>
            <person name="Norbu C."/>
            <person name="Norbu N."/>
            <person name="Novod N."/>
            <person name="O'Neill B."/>
            <person name="Osman S."/>
            <person name="Markiewicz E."/>
            <person name="Oyono O.L."/>
            <person name="Patti C."/>
            <person name="Phunkhang P."/>
            <person name="Pierre F."/>
            <person name="Priest M."/>
            <person name="Raghuraman S."/>
            <person name="Rege F."/>
            <person name="Reyes R."/>
            <person name="Rise C."/>
            <person name="Rogov P."/>
            <person name="Ross K."/>
            <person name="Ryan E."/>
            <person name="Settipalli S."/>
            <person name="Shea T."/>
            <person name="Sherpa N."/>
            <person name="Shi L."/>
            <person name="Shih D."/>
            <person name="Sparrow T."/>
            <person name="Spaulding J."/>
            <person name="Stalker J."/>
            <person name="Stange-Thomann N."/>
            <person name="Stavropoulos S."/>
            <person name="Stone C."/>
            <person name="Strader C."/>
            <person name="Tesfaye S."/>
            <person name="Thomson T."/>
            <person name="Thoulutsang Y."/>
            <person name="Thoulutsang D."/>
            <person name="Topham K."/>
            <person name="Topping I."/>
            <person name="Tsamla T."/>
            <person name="Vassiliev H."/>
            <person name="Vo A."/>
            <person name="Wangchuk T."/>
            <person name="Wangdi T."/>
            <person name="Weiand M."/>
            <person name="Wilkinson J."/>
            <person name="Wilson A."/>
            <person name="Yadav S."/>
            <person name="Young G."/>
            <person name="Yu Q."/>
            <person name="Zembek L."/>
            <person name="Zhong D."/>
            <person name="Zimmer A."/>
            <person name="Zwirko Z."/>
            <person name="Jaffe D.B."/>
            <person name="Alvarez P."/>
            <person name="Brockman W."/>
            <person name="Butler J."/>
            <person name="Chin C."/>
            <person name="Gnerre S."/>
            <person name="MacCallum I."/>
            <person name="Graves J.A."/>
            <person name="Ponting C.P."/>
            <person name="Breen M."/>
            <person name="Samollow P.B."/>
            <person name="Lander E.S."/>
            <person name="Lindblad-Toh K."/>
        </authorList>
    </citation>
    <scope>NUCLEOTIDE SEQUENCE [LARGE SCALE GENOMIC DNA]</scope>
</reference>
<dbReference type="GeneID" id="103097066"/>
<dbReference type="STRING" id="13616.ENSMODP00000021824"/>
<reference evidence="8" key="2">
    <citation type="submission" date="2025-08" db="UniProtKB">
        <authorList>
            <consortium name="Ensembl"/>
        </authorList>
    </citation>
    <scope>IDENTIFICATION</scope>
</reference>
<evidence type="ECO:0000313" key="9">
    <source>
        <dbReference type="Proteomes" id="UP000002280"/>
    </source>
</evidence>
<comment type="similarity">
    <text evidence="2">Belongs to the calycin superfamily. Lipocalin family.</text>
</comment>
<evidence type="ECO:0000313" key="8">
    <source>
        <dbReference type="Ensembl" id="ENSMODP00000021824.2"/>
    </source>
</evidence>
<feature type="domain" description="Lipocalin/cytosolic fatty-acid binding" evidence="7">
    <location>
        <begin position="31"/>
        <end position="168"/>
    </location>
</feature>
<keyword evidence="5" id="KW-0494">Milk protein</keyword>
<evidence type="ECO:0000256" key="3">
    <source>
        <dbReference type="ARBA" id="ARBA00022525"/>
    </source>
</evidence>
<dbReference type="InterPro" id="IPR000566">
    <property type="entry name" value="Lipocln_cytosolic_FA-bd_dom"/>
</dbReference>
<dbReference type="OrthoDB" id="9447591at2759"/>
<dbReference type="PANTHER" id="PTHR11430:SF124">
    <property type="entry name" value="LIPOCALIN 1-LIKE PROTEIN 1-RELATED"/>
    <property type="match status" value="1"/>
</dbReference>
<dbReference type="SUPFAM" id="SSF50814">
    <property type="entry name" value="Lipocalins"/>
    <property type="match status" value="1"/>
</dbReference>
<dbReference type="Ensembl" id="ENSMODT00000022204.4">
    <property type="protein sequence ID" value="ENSMODP00000021824.2"/>
    <property type="gene ID" value="ENSMODG00000017492.4"/>
</dbReference>
<protein>
    <submittedName>
        <fullName evidence="8">Late lactation protein B-like</fullName>
    </submittedName>
</protein>
<dbReference type="Gene3D" id="2.40.128.20">
    <property type="match status" value="1"/>
</dbReference>
<evidence type="ECO:0000256" key="1">
    <source>
        <dbReference type="ARBA" id="ARBA00004613"/>
    </source>
</evidence>
<evidence type="ECO:0000256" key="4">
    <source>
        <dbReference type="ARBA" id="ARBA00022729"/>
    </source>
</evidence>
<dbReference type="InterPro" id="IPR002345">
    <property type="entry name" value="Lipocalin"/>
</dbReference>
<organism evidence="8 9">
    <name type="scientific">Monodelphis domestica</name>
    <name type="common">Gray short-tailed opossum</name>
    <dbReference type="NCBI Taxonomy" id="13616"/>
    <lineage>
        <taxon>Eukaryota</taxon>
        <taxon>Metazoa</taxon>
        <taxon>Chordata</taxon>
        <taxon>Craniata</taxon>
        <taxon>Vertebrata</taxon>
        <taxon>Euteleostomi</taxon>
        <taxon>Mammalia</taxon>
        <taxon>Metatheria</taxon>
        <taxon>Didelphimorphia</taxon>
        <taxon>Didelphidae</taxon>
        <taxon>Monodelphis</taxon>
    </lineage>
</organism>
<keyword evidence="3" id="KW-0964">Secreted</keyword>
<feature type="signal peptide" evidence="6">
    <location>
        <begin position="1"/>
        <end position="18"/>
    </location>
</feature>
<dbReference type="Pfam" id="PF00061">
    <property type="entry name" value="Lipocalin"/>
    <property type="match status" value="1"/>
</dbReference>
<evidence type="ECO:0000256" key="2">
    <source>
        <dbReference type="ARBA" id="ARBA00006889"/>
    </source>
</evidence>
<comment type="subcellular location">
    <subcellularLocation>
        <location evidence="1">Secreted</location>
    </subcellularLocation>
</comment>
<dbReference type="InterPro" id="IPR002450">
    <property type="entry name" value="von_Ebner_gland"/>
</dbReference>
<dbReference type="InParanoid" id="F7FEP0"/>
<proteinExistence type="inferred from homology"/>
<reference evidence="8" key="3">
    <citation type="submission" date="2025-09" db="UniProtKB">
        <authorList>
            <consortium name="Ensembl"/>
        </authorList>
    </citation>
    <scope>IDENTIFICATION</scope>
</reference>
<dbReference type="PRINTS" id="PR01175">
    <property type="entry name" value="VNEBNERGLAND"/>
</dbReference>
<dbReference type="GeneTree" id="ENSGT01050000244868"/>
<dbReference type="eggNOG" id="ENOG502S22P">
    <property type="taxonomic scope" value="Eukaryota"/>
</dbReference>
<evidence type="ECO:0000256" key="6">
    <source>
        <dbReference type="SAM" id="SignalP"/>
    </source>
</evidence>
<dbReference type="OMA" id="SGQCQEM"/>
<keyword evidence="4 6" id="KW-0732">Signal</keyword>
<dbReference type="PANTHER" id="PTHR11430">
    <property type="entry name" value="LIPOCALIN"/>
    <property type="match status" value="1"/>
</dbReference>
<accession>F7FEP0</accession>
<evidence type="ECO:0000256" key="5">
    <source>
        <dbReference type="ARBA" id="ARBA00022743"/>
    </source>
</evidence>
<dbReference type="Proteomes" id="UP000002280">
    <property type="component" value="Chromosome 1"/>
</dbReference>